<dbReference type="RefSeq" id="WP_092979855.1">
    <property type="nucleotide sequence ID" value="NZ_FOYQ01000001.1"/>
</dbReference>
<dbReference type="OrthoDB" id="1357763at2"/>
<evidence type="ECO:0000313" key="2">
    <source>
        <dbReference type="EMBL" id="SFR31291.1"/>
    </source>
</evidence>
<keyword evidence="3" id="KW-1185">Reference proteome</keyword>
<dbReference type="SUPFAM" id="SSF54427">
    <property type="entry name" value="NTF2-like"/>
    <property type="match status" value="1"/>
</dbReference>
<feature type="domain" description="DUF4440" evidence="1">
    <location>
        <begin position="35"/>
        <end position="145"/>
    </location>
</feature>
<organism evidence="2 3">
    <name type="scientific">Robiginitalea myxolifaciens</name>
    <dbReference type="NCBI Taxonomy" id="400055"/>
    <lineage>
        <taxon>Bacteria</taxon>
        <taxon>Pseudomonadati</taxon>
        <taxon>Bacteroidota</taxon>
        <taxon>Flavobacteriia</taxon>
        <taxon>Flavobacteriales</taxon>
        <taxon>Flavobacteriaceae</taxon>
        <taxon>Robiginitalea</taxon>
    </lineage>
</organism>
<dbReference type="Gene3D" id="3.10.450.50">
    <property type="match status" value="1"/>
</dbReference>
<dbReference type="AlphaFoldDB" id="A0A1I6FMX7"/>
<gene>
    <name evidence="2" type="ORF">SAMN04490243_0118</name>
</gene>
<dbReference type="InterPro" id="IPR027843">
    <property type="entry name" value="DUF4440"/>
</dbReference>
<proteinExistence type="predicted"/>
<accession>A0A1I6FMX7</accession>
<name>A0A1I6FMX7_9FLAO</name>
<protein>
    <recommendedName>
        <fullName evidence="1">DUF4440 domain-containing protein</fullName>
    </recommendedName>
</protein>
<evidence type="ECO:0000313" key="3">
    <source>
        <dbReference type="Proteomes" id="UP000199534"/>
    </source>
</evidence>
<evidence type="ECO:0000259" key="1">
    <source>
        <dbReference type="Pfam" id="PF14534"/>
    </source>
</evidence>
<dbReference type="Proteomes" id="UP000199534">
    <property type="component" value="Unassembled WGS sequence"/>
</dbReference>
<dbReference type="InterPro" id="IPR032710">
    <property type="entry name" value="NTF2-like_dom_sf"/>
</dbReference>
<sequence>MIRTRHILLFIAIVLGVLVEAFAQVAPDSKLYRTIAELDKEYFDAYNECDMETQARLLNEDLEFYHDMGGVSTDKDEVVESILQNICGKVSRELVPESFEVHEIKDFGAVAMGYHKFFNSEEPDAISTPSRFVVVYKNDNSTWSIYRVISLH</sequence>
<dbReference type="EMBL" id="FOYQ01000001">
    <property type="protein sequence ID" value="SFR31291.1"/>
    <property type="molecule type" value="Genomic_DNA"/>
</dbReference>
<dbReference type="STRING" id="400055.SAMN04490243_0118"/>
<dbReference type="Pfam" id="PF14534">
    <property type="entry name" value="DUF4440"/>
    <property type="match status" value="1"/>
</dbReference>
<reference evidence="2 3" key="1">
    <citation type="submission" date="2016-10" db="EMBL/GenBank/DDBJ databases">
        <authorList>
            <person name="de Groot N.N."/>
        </authorList>
    </citation>
    <scope>NUCLEOTIDE SEQUENCE [LARGE SCALE GENOMIC DNA]</scope>
    <source>
        <strain evidence="2 3">DSM 21019</strain>
    </source>
</reference>